<organism evidence="1">
    <name type="scientific">Podoviridae sp. ctUS21</name>
    <dbReference type="NCBI Taxonomy" id="2826557"/>
    <lineage>
        <taxon>Viruses</taxon>
        <taxon>Duplodnaviria</taxon>
        <taxon>Heunggongvirae</taxon>
        <taxon>Uroviricota</taxon>
        <taxon>Caudoviricetes</taxon>
    </lineage>
</organism>
<protein>
    <submittedName>
        <fullName evidence="1">Uncharacterized protein</fullName>
    </submittedName>
</protein>
<sequence>MAKIKFGAFVPTDLQARTLYKVFSDPSTCAEFVNLLTLAKEFVSKEQVRSAQAYAITNEQPARAMALQLKGQEQIIDDLIAVIKTVNK</sequence>
<dbReference type="EMBL" id="BK014959">
    <property type="protein sequence ID" value="DAD84392.1"/>
    <property type="molecule type" value="Genomic_DNA"/>
</dbReference>
<evidence type="ECO:0000313" key="1">
    <source>
        <dbReference type="EMBL" id="DAD84392.1"/>
    </source>
</evidence>
<proteinExistence type="predicted"/>
<reference evidence="1" key="1">
    <citation type="journal article" date="2021" name="Proc. Natl. Acad. Sci. U.S.A.">
        <title>A Catalog of Tens of Thousands of Viruses from Human Metagenomes Reveals Hidden Associations with Chronic Diseases.</title>
        <authorList>
            <person name="Tisza M.J."/>
            <person name="Buck C.B."/>
        </authorList>
    </citation>
    <scope>NUCLEOTIDE SEQUENCE</scope>
    <source>
        <strain evidence="1">CtUS21</strain>
    </source>
</reference>
<accession>A0A8S5MQG1</accession>
<name>A0A8S5MQG1_9CAUD</name>